<keyword evidence="1" id="KW-0472">Membrane</keyword>
<keyword evidence="1" id="KW-1133">Transmembrane helix</keyword>
<evidence type="ECO:0000313" key="3">
    <source>
        <dbReference type="Proteomes" id="UP001176940"/>
    </source>
</evidence>
<organism evidence="2 3">
    <name type="scientific">Ranitomeya imitator</name>
    <name type="common">mimic poison frog</name>
    <dbReference type="NCBI Taxonomy" id="111125"/>
    <lineage>
        <taxon>Eukaryota</taxon>
        <taxon>Metazoa</taxon>
        <taxon>Chordata</taxon>
        <taxon>Craniata</taxon>
        <taxon>Vertebrata</taxon>
        <taxon>Euteleostomi</taxon>
        <taxon>Amphibia</taxon>
        <taxon>Batrachia</taxon>
        <taxon>Anura</taxon>
        <taxon>Neobatrachia</taxon>
        <taxon>Hyloidea</taxon>
        <taxon>Dendrobatidae</taxon>
        <taxon>Dendrobatinae</taxon>
        <taxon>Ranitomeya</taxon>
    </lineage>
</organism>
<comment type="caution">
    <text evidence="2">The sequence shown here is derived from an EMBL/GenBank/DDBJ whole genome shotgun (WGS) entry which is preliminary data.</text>
</comment>
<dbReference type="Proteomes" id="UP001176940">
    <property type="component" value="Unassembled WGS sequence"/>
</dbReference>
<dbReference type="EMBL" id="CAUEEQ010014758">
    <property type="protein sequence ID" value="CAJ0938656.1"/>
    <property type="molecule type" value="Genomic_DNA"/>
</dbReference>
<accession>A0ABN9LCJ4</accession>
<evidence type="ECO:0000313" key="2">
    <source>
        <dbReference type="EMBL" id="CAJ0938656.1"/>
    </source>
</evidence>
<evidence type="ECO:0000256" key="1">
    <source>
        <dbReference type="SAM" id="Phobius"/>
    </source>
</evidence>
<feature type="transmembrane region" description="Helical" evidence="1">
    <location>
        <begin position="29"/>
        <end position="48"/>
    </location>
</feature>
<name>A0ABN9LCJ4_9NEOB</name>
<keyword evidence="3" id="KW-1185">Reference proteome</keyword>
<gene>
    <name evidence="2" type="ORF">RIMI_LOCUS7696204</name>
</gene>
<protein>
    <submittedName>
        <fullName evidence="2">Uncharacterized protein</fullName>
    </submittedName>
</protein>
<reference evidence="2" key="1">
    <citation type="submission" date="2023-07" db="EMBL/GenBank/DDBJ databases">
        <authorList>
            <person name="Stuckert A."/>
        </authorList>
    </citation>
    <scope>NUCLEOTIDE SEQUENCE</scope>
</reference>
<sequence length="69" mass="7979">MTRSCLKTFQNTPDNVCCHSAAVLSTICFWTYNLVFVMDLVMVSLTLYQFMKAMHCLMPSYVLTWLDVT</sequence>
<proteinExistence type="predicted"/>
<keyword evidence="1" id="KW-0812">Transmembrane</keyword>